<gene>
    <name evidence="2" type="ORF">I7X43_12070</name>
</gene>
<dbReference type="RefSeq" id="WP_198101198.1">
    <property type="nucleotide sequence ID" value="NZ_JAEDAL010000006.1"/>
</dbReference>
<dbReference type="Proteomes" id="UP000620139">
    <property type="component" value="Unassembled WGS sequence"/>
</dbReference>
<evidence type="ECO:0000256" key="1">
    <source>
        <dbReference type="SAM" id="SignalP"/>
    </source>
</evidence>
<comment type="caution">
    <text evidence="2">The sequence shown here is derived from an EMBL/GenBank/DDBJ whole genome shotgun (WGS) entry which is preliminary data.</text>
</comment>
<keyword evidence="1" id="KW-0732">Signal</keyword>
<reference evidence="2" key="1">
    <citation type="submission" date="2020-12" db="EMBL/GenBank/DDBJ databases">
        <title>The genome sequence of Inhella sp. 4Y17.</title>
        <authorList>
            <person name="Liu Y."/>
        </authorList>
    </citation>
    <scope>NUCLEOTIDE SEQUENCE</scope>
    <source>
        <strain evidence="2">4Y10</strain>
    </source>
</reference>
<proteinExistence type="predicted"/>
<dbReference type="EMBL" id="JAEDAL010000006">
    <property type="protein sequence ID" value="MBH9553577.1"/>
    <property type="molecule type" value="Genomic_DNA"/>
</dbReference>
<accession>A0A931NDY1</accession>
<name>A0A931NDY1_9BURK</name>
<feature type="chain" id="PRO_5037988260" evidence="1">
    <location>
        <begin position="24"/>
        <end position="192"/>
    </location>
</feature>
<dbReference type="AlphaFoldDB" id="A0A931NDY1"/>
<evidence type="ECO:0000313" key="2">
    <source>
        <dbReference type="EMBL" id="MBH9553577.1"/>
    </source>
</evidence>
<keyword evidence="3" id="KW-1185">Reference proteome</keyword>
<feature type="signal peptide" evidence="1">
    <location>
        <begin position="1"/>
        <end position="23"/>
    </location>
</feature>
<sequence length="192" mass="21130">MKRRVATVAAFQAVGFWALGGLASVGAQTAEVLEVELRWVTHSGVQPGSLSTGSTRAQLDYLGPALRVQAGERAAWRLLEPQEGWQFAWTTQEQGGRLRLESPTGAPRFWELGLVTTRRSAREPLSLSLEWTQPEGQGGSQSWRSRLPVQPDHWTVVARAGRWASQPADGTLRTGEAPVVRELQVRVRSVPQ</sequence>
<organism evidence="2 3">
    <name type="scientific">Inhella gelatinilytica</name>
    <dbReference type="NCBI Taxonomy" id="2795030"/>
    <lineage>
        <taxon>Bacteria</taxon>
        <taxon>Pseudomonadati</taxon>
        <taxon>Pseudomonadota</taxon>
        <taxon>Betaproteobacteria</taxon>
        <taxon>Burkholderiales</taxon>
        <taxon>Sphaerotilaceae</taxon>
        <taxon>Inhella</taxon>
    </lineage>
</organism>
<protein>
    <submittedName>
        <fullName evidence="2">Uncharacterized protein</fullName>
    </submittedName>
</protein>
<evidence type="ECO:0000313" key="3">
    <source>
        <dbReference type="Proteomes" id="UP000620139"/>
    </source>
</evidence>